<comment type="caution">
    <text evidence="1">The sequence shown here is derived from an EMBL/GenBank/DDBJ whole genome shotgun (WGS) entry which is preliminary data.</text>
</comment>
<gene>
    <name evidence="1" type="ORF">EH105704_01_02720</name>
</gene>
<dbReference type="EMBL" id="BAFF01000001">
    <property type="protein sequence ID" value="GAB50265.1"/>
    <property type="molecule type" value="Genomic_DNA"/>
</dbReference>
<dbReference type="AlphaFoldDB" id="H5UWI4"/>
<dbReference type="RefSeq" id="WP_002462807.1">
    <property type="nucleotide sequence ID" value="NZ_BAFF01000001.1"/>
</dbReference>
<protein>
    <submittedName>
        <fullName evidence="1">Uncharacterized protein</fullName>
    </submittedName>
</protein>
<evidence type="ECO:0000313" key="1">
    <source>
        <dbReference type="EMBL" id="GAB50265.1"/>
    </source>
</evidence>
<accession>H5UWI4</accession>
<name>H5UWI4_ATLHE</name>
<proteinExistence type="predicted"/>
<dbReference type="Proteomes" id="UP000010297">
    <property type="component" value="Unassembled WGS sequence"/>
</dbReference>
<reference evidence="1 2" key="1">
    <citation type="submission" date="2012-02" db="EMBL/GenBank/DDBJ databases">
        <title>Whole genome shotgun sequence of Escherichia hermannii NBRC 105704.</title>
        <authorList>
            <person name="Yoshida I."/>
            <person name="Hosoyama A."/>
            <person name="Tsuchikane K."/>
            <person name="Katsumata H."/>
            <person name="Yamazaki S."/>
            <person name="Fujita N."/>
        </authorList>
    </citation>
    <scope>NUCLEOTIDE SEQUENCE [LARGE SCALE GENOMIC DNA]</scope>
    <source>
        <strain evidence="1 2">NBRC 105704</strain>
    </source>
</reference>
<evidence type="ECO:0000313" key="2">
    <source>
        <dbReference type="Proteomes" id="UP000010297"/>
    </source>
</evidence>
<sequence>MNNEQRKQFELAVETVMKYLADNHNPHTKVIIDSDSAELVEGLTVYQNGKYIKD</sequence>
<keyword evidence="2" id="KW-1185">Reference proteome</keyword>
<organism evidence="1 2">
    <name type="scientific">Atlantibacter hermannii NBRC 105704</name>
    <dbReference type="NCBI Taxonomy" id="1115512"/>
    <lineage>
        <taxon>Bacteria</taxon>
        <taxon>Pseudomonadati</taxon>
        <taxon>Pseudomonadota</taxon>
        <taxon>Gammaproteobacteria</taxon>
        <taxon>Enterobacterales</taxon>
        <taxon>Enterobacteriaceae</taxon>
        <taxon>Atlantibacter</taxon>
    </lineage>
</organism>
<dbReference type="GeneID" id="92828901"/>